<evidence type="ECO:0000256" key="7">
    <source>
        <dbReference type="ARBA" id="ARBA00023136"/>
    </source>
</evidence>
<dbReference type="SUPFAM" id="SSF46689">
    <property type="entry name" value="Homeodomain-like"/>
    <property type="match status" value="1"/>
</dbReference>
<feature type="domain" description="Ig-like" evidence="16">
    <location>
        <begin position="2204"/>
        <end position="2269"/>
    </location>
</feature>
<evidence type="ECO:0000256" key="2">
    <source>
        <dbReference type="ARBA" id="ARBA00022475"/>
    </source>
</evidence>
<keyword evidence="2" id="KW-1003">Cell membrane</keyword>
<dbReference type="Proteomes" id="UP000664991">
    <property type="component" value="Chromosome 14"/>
</dbReference>
<evidence type="ECO:0000256" key="11">
    <source>
        <dbReference type="PROSITE-ProRule" id="PRU00108"/>
    </source>
</evidence>
<dbReference type="FunFam" id="2.60.40.10:FF:000049">
    <property type="entry name" value="Leukocyte immunoglobulin-like receptor subfamily B member 1"/>
    <property type="match status" value="25"/>
</dbReference>
<dbReference type="InterPro" id="IPR013783">
    <property type="entry name" value="Ig-like_fold"/>
</dbReference>
<keyword evidence="9" id="KW-0325">Glycoprotein</keyword>
<feature type="domain" description="Homeobox" evidence="15">
    <location>
        <begin position="719"/>
        <end position="766"/>
    </location>
</feature>
<evidence type="ECO:0000256" key="10">
    <source>
        <dbReference type="ARBA" id="ARBA00023319"/>
    </source>
</evidence>
<dbReference type="Gene3D" id="1.10.10.60">
    <property type="entry name" value="Homeodomain-like"/>
    <property type="match status" value="1"/>
</dbReference>
<dbReference type="PROSITE" id="PS50071">
    <property type="entry name" value="HOMEOBOX_2"/>
    <property type="match status" value="1"/>
</dbReference>
<dbReference type="InterPro" id="IPR009057">
    <property type="entry name" value="Homeodomain-like_sf"/>
</dbReference>
<reference evidence="17 18" key="1">
    <citation type="submission" date="2020-12" db="EMBL/GenBank/DDBJ databases">
        <title>De novo assembly of Tibetan sheep genome.</title>
        <authorList>
            <person name="Li X."/>
        </authorList>
    </citation>
    <scope>NUCLEOTIDE SEQUENCE [LARGE SCALE GENOMIC DNA]</scope>
    <source>
        <tissue evidence="17">Heart</tissue>
    </source>
</reference>
<evidence type="ECO:0000256" key="13">
    <source>
        <dbReference type="SAM" id="MobiDB-lite"/>
    </source>
</evidence>
<accession>A0A836A1W4</accession>
<keyword evidence="10" id="KW-0393">Immunoglobulin domain</keyword>
<feature type="region of interest" description="Disordered" evidence="13">
    <location>
        <begin position="3717"/>
        <end position="3748"/>
    </location>
</feature>
<dbReference type="SMART" id="SM00408">
    <property type="entry name" value="IGc2"/>
    <property type="match status" value="22"/>
</dbReference>
<dbReference type="InterPro" id="IPR001356">
    <property type="entry name" value="HD"/>
</dbReference>
<dbReference type="PROSITE" id="PS50835">
    <property type="entry name" value="IG_LIKE"/>
    <property type="match status" value="6"/>
</dbReference>
<feature type="domain" description="Ig-like" evidence="16">
    <location>
        <begin position="124"/>
        <end position="196"/>
    </location>
</feature>
<evidence type="ECO:0000256" key="14">
    <source>
        <dbReference type="SAM" id="SignalP"/>
    </source>
</evidence>
<evidence type="ECO:0000256" key="9">
    <source>
        <dbReference type="ARBA" id="ARBA00023180"/>
    </source>
</evidence>
<protein>
    <recommendedName>
        <fullName evidence="19">Ig-like domain-containing protein</fullName>
    </recommendedName>
</protein>
<evidence type="ECO:0000259" key="15">
    <source>
        <dbReference type="PROSITE" id="PS50071"/>
    </source>
</evidence>
<dbReference type="GO" id="GO:0003677">
    <property type="term" value="F:DNA binding"/>
    <property type="evidence" value="ECO:0007669"/>
    <property type="project" value="UniProtKB-UniRule"/>
</dbReference>
<evidence type="ECO:0008006" key="19">
    <source>
        <dbReference type="Google" id="ProtNLM"/>
    </source>
</evidence>
<evidence type="ECO:0000256" key="4">
    <source>
        <dbReference type="ARBA" id="ARBA00022729"/>
    </source>
</evidence>
<comment type="subcellular location">
    <subcellularLocation>
        <location evidence="1">Cell membrane</location>
        <topology evidence="1">Single-pass membrane protein</topology>
    </subcellularLocation>
    <subcellularLocation>
        <location evidence="11 12">Nucleus</location>
    </subcellularLocation>
</comment>
<dbReference type="InterPro" id="IPR050412">
    <property type="entry name" value="Ig-like_Receptors_ImmuneReg"/>
</dbReference>
<keyword evidence="4 14" id="KW-0732">Signal</keyword>
<evidence type="ECO:0000256" key="5">
    <source>
        <dbReference type="ARBA" id="ARBA00022737"/>
    </source>
</evidence>
<keyword evidence="6" id="KW-1133">Transmembrane helix</keyword>
<dbReference type="InterPro" id="IPR007110">
    <property type="entry name" value="Ig-like_dom"/>
</dbReference>
<keyword evidence="7" id="KW-0472">Membrane</keyword>
<dbReference type="SMART" id="SM00389">
    <property type="entry name" value="HOX"/>
    <property type="match status" value="1"/>
</dbReference>
<gene>
    <name evidence="17" type="ORF">JEQ12_005734</name>
</gene>
<dbReference type="EMBL" id="JAEMGP010000014">
    <property type="protein sequence ID" value="KAG5201200.1"/>
    <property type="molecule type" value="Genomic_DNA"/>
</dbReference>
<dbReference type="Pfam" id="PF00047">
    <property type="entry name" value="ig"/>
    <property type="match status" value="17"/>
</dbReference>
<dbReference type="Pfam" id="PF00046">
    <property type="entry name" value="Homeodomain"/>
    <property type="match status" value="1"/>
</dbReference>
<feature type="domain" description="Ig-like" evidence="16">
    <location>
        <begin position="1769"/>
        <end position="1834"/>
    </location>
</feature>
<dbReference type="GO" id="GO:0005886">
    <property type="term" value="C:plasma membrane"/>
    <property type="evidence" value="ECO:0007669"/>
    <property type="project" value="TreeGrafter"/>
</dbReference>
<keyword evidence="11 12" id="KW-0238">DNA-binding</keyword>
<dbReference type="Pfam" id="PF13895">
    <property type="entry name" value="Ig_2"/>
    <property type="match status" value="2"/>
</dbReference>
<keyword evidence="3" id="KW-0812">Transmembrane</keyword>
<dbReference type="PANTHER" id="PTHR11738:SF179">
    <property type="entry name" value="LEUKOCYTE IMMUNOGLOBULIN-LIKE RECEPTOR SUBFAMILY A MEMBER 5"/>
    <property type="match status" value="1"/>
</dbReference>
<proteinExistence type="predicted"/>
<dbReference type="InterPro" id="IPR013151">
    <property type="entry name" value="Immunoglobulin_dom"/>
</dbReference>
<dbReference type="GO" id="GO:0002764">
    <property type="term" value="P:immune response-regulating signaling pathway"/>
    <property type="evidence" value="ECO:0007669"/>
    <property type="project" value="TreeGrafter"/>
</dbReference>
<dbReference type="InterPro" id="IPR003598">
    <property type="entry name" value="Ig_sub2"/>
</dbReference>
<keyword evidence="5" id="KW-0677">Repeat</keyword>
<feature type="chain" id="PRO_5032332481" description="Ig-like domain-containing protein" evidence="14">
    <location>
        <begin position="24"/>
        <end position="3772"/>
    </location>
</feature>
<dbReference type="CDD" id="cd00086">
    <property type="entry name" value="homeodomain"/>
    <property type="match status" value="1"/>
</dbReference>
<feature type="domain" description="Ig-like" evidence="16">
    <location>
        <begin position="27"/>
        <end position="118"/>
    </location>
</feature>
<evidence type="ECO:0000313" key="17">
    <source>
        <dbReference type="EMBL" id="KAG5201200.1"/>
    </source>
</evidence>
<keyword evidence="8" id="KW-1015">Disulfide bond</keyword>
<dbReference type="PANTHER" id="PTHR11738">
    <property type="entry name" value="MHC CLASS I NK CELL RECEPTOR"/>
    <property type="match status" value="1"/>
</dbReference>
<evidence type="ECO:0000256" key="12">
    <source>
        <dbReference type="RuleBase" id="RU000682"/>
    </source>
</evidence>
<dbReference type="CDD" id="cd05751">
    <property type="entry name" value="IgC2_D1_LILR_KIR_like"/>
    <property type="match status" value="1"/>
</dbReference>
<comment type="caution">
    <text evidence="17">The sequence shown here is derived from an EMBL/GenBank/DDBJ whole genome shotgun (WGS) entry which is preliminary data.</text>
</comment>
<dbReference type="SMART" id="SM00409">
    <property type="entry name" value="IG"/>
    <property type="match status" value="26"/>
</dbReference>
<name>A0A836A1W4_SHEEP</name>
<dbReference type="Pfam" id="PF13927">
    <property type="entry name" value="Ig_3"/>
    <property type="match status" value="1"/>
</dbReference>
<dbReference type="InterPro" id="IPR036179">
    <property type="entry name" value="Ig-like_dom_sf"/>
</dbReference>
<evidence type="ECO:0000313" key="18">
    <source>
        <dbReference type="Proteomes" id="UP000664991"/>
    </source>
</evidence>
<evidence type="ECO:0000256" key="8">
    <source>
        <dbReference type="ARBA" id="ARBA00023157"/>
    </source>
</evidence>
<organism evidence="17 18">
    <name type="scientific">Ovis aries</name>
    <name type="common">Sheep</name>
    <dbReference type="NCBI Taxonomy" id="9940"/>
    <lineage>
        <taxon>Eukaryota</taxon>
        <taxon>Metazoa</taxon>
        <taxon>Chordata</taxon>
        <taxon>Craniata</taxon>
        <taxon>Vertebrata</taxon>
        <taxon>Euteleostomi</taxon>
        <taxon>Mammalia</taxon>
        <taxon>Eutheria</taxon>
        <taxon>Laurasiatheria</taxon>
        <taxon>Artiodactyla</taxon>
        <taxon>Ruminantia</taxon>
        <taxon>Pecora</taxon>
        <taxon>Bovidae</taxon>
        <taxon>Caprinae</taxon>
        <taxon>Ovis</taxon>
    </lineage>
</organism>
<dbReference type="GO" id="GO:0005634">
    <property type="term" value="C:nucleus"/>
    <property type="evidence" value="ECO:0007669"/>
    <property type="project" value="UniProtKB-SubCell"/>
</dbReference>
<feature type="signal peptide" evidence="14">
    <location>
        <begin position="1"/>
        <end position="23"/>
    </location>
</feature>
<dbReference type="SUPFAM" id="SSF48726">
    <property type="entry name" value="Immunoglobulin"/>
    <property type="match status" value="27"/>
</dbReference>
<dbReference type="Gene3D" id="2.60.40.10">
    <property type="entry name" value="Immunoglobulins"/>
    <property type="match status" value="28"/>
</dbReference>
<feature type="domain" description="Ig-like" evidence="16">
    <location>
        <begin position="621"/>
        <end position="704"/>
    </location>
</feature>
<keyword evidence="11 12" id="KW-0539">Nucleus</keyword>
<evidence type="ECO:0000256" key="6">
    <source>
        <dbReference type="ARBA" id="ARBA00022989"/>
    </source>
</evidence>
<keyword evidence="11 12" id="KW-0371">Homeobox</keyword>
<evidence type="ECO:0000256" key="1">
    <source>
        <dbReference type="ARBA" id="ARBA00004162"/>
    </source>
</evidence>
<evidence type="ECO:0000259" key="16">
    <source>
        <dbReference type="PROSITE" id="PS50835"/>
    </source>
</evidence>
<sequence>MAPALPALLCLGLSVGLRTQVQAGTLPKPTIWAEPGSLVPWGSPVTIWCQGTLGALEFHLDKEGTSVPWDRQKPLEPGDKAKFSIYYMGQDHAGSYRCYYKTPTGWSERSDPLELVVTGPSGKPSLSALPSPVVTSGGNVTLQCASYQGFNRFHLTKEGEDEASWTLDGERRPDGQTQALFPVGPVTPGHGWTFRCYGFYRDTPRVWSAPSNPLELLVPGLSGKPSLLTPQDPIVTSGQNLTLQCRSDSGYTRFTLSKEGGQDLPQRPAQRLQAGLSQADFPLGPVGTIHGGRYRCYGGHGLSSEWSTPSEPLELLVAGRLRDSPSLSVRPGPSVSPGETVTLLCQSGDRTDTFLLSKEGAAQRPLRLRSQDQDGRYQAEFSLSPVTSAHGGTYRCYRSLSTDPYLLSQSSEPLALVVSGVYKAPFLSAQPSPVVAAGGSVSLTCSSQNAGGTLHLLKEGGAELLRYRTRRNYDNQGREPAVFLVGPVNASHGGTYRCYDAPNSQPYLWSHPSDPLHLQVTGLSRAPSLSAQPGSLVLPGDNLTLQCRSEAGSGSFALTKDEGLSPPLRLQGQQSPDFPLGRVSRAHGGRYRCYSGHNLSYAWSAPSAPLDILIAGMHRKPSLSARPGASVPQGENVTLQCRSEVQADTFHLSKEGSLAAPQHLRLQDLAPPIQANFTLRAVTSAHSGTYRCYSSQSTAPHLLSLPSDPLELLVSGPAKRQRRHRTVFSKEQLRELEEHFVNNQYPSYRAREDLAARLNLEEFQVQNLLSAPNPSMVPTIFRANSKLFYLNSVLFMVLQRILCGSEDLGSCGCYGSLRHSPYEWSAPSNPVDIIITGFSVSLRIWAAVGEHDKPSLSAWPSPMVPLGQTVALQCHFRSPLKIFRLFKTDGASVPELHGNHFNNFTLGPVTRKHAGSYICSGFSKSLLGVSRHSDPLQIVVTGVSTKPSISAHPGPLVRAGENVTLRCHSSMLLDKFILHRKSSTGHFQRRGETFTGRHATADFPIGPMTLASAGTYICYGSLRHSPYEWSAPSDSVDIIITGRSRKPSLSAQGGPVVRSGENVTLVCSSESAFDQLHLLKDGGNLGRPLAGVRGPFGARQAEFLLGPGTPAHSGVYRCYGSFTRSPYSWSDSSDPLFLSVTGSTTSSCPTTMDPHTSEDVAIMEGEPMEDRTVNGEDPLQVIARQPWFHTPPKGPVVSSSVQGGGGSGWALRAANMPFILSELLLLGQLSKKQSHVPHTPQPPESRIQCESEDLGSCGIHYKYLPINHGSTHHRRLFKRDGARLRKLQEQQFNTFPLGPMTREHAGSYTCSGANLSRSVRSNVSDPLPIVVTGVSTKPSISAHPGPLVRVGENVTLRCHSSMLLDKFILQKKSSTGHFQRRGEMLTGGHAPADFFIGPMTLASAGTYRCYGSLRHSPYEWSAPSDPVDIVITGRSRKPSLSAQGGPVVRSGENVTLICSLESPFDQFHLLREGEDLGHPFTGGQSPHGALQAEFPLGPGTPAHSGVYRCYGSFTRSPYSWSDSSDPLFLSVTGSTTSTYPTPTVPHTTEGKKSLCESPFRPVVSVHTTVLLDPEHLGTRGCVFPPDAIHLKIPYKYLPINHGSTHHRRIQCESEDLDSHGSVQETLSLSAGGPVVRSGENVTLVCSFESTFDQFHLLREGKGLGRLLAGEPGPCGALQAEFPLGPGTPAHSGVYRCYGSFSHSPYSWSDSSDPRVPVCHRIHYKYLPITNGSTHHRRSRAMCPRLLSLLSLGFCVSLRTWAAVGENDKPSLSAYPSPMVPLGQTVTLQCHFRSPLKRFRFFKTDGATMHELHGNHFNTFTLGPVTREHAGSYTCSGFARSITALLRCSDPLQIVVTGVFTKPSISAHPSPLMRAGENVTLHCQSLLEFDKFTLHQENSSGNFQRRGETFTGGQAPADFSIGPMTLASAGTYRCYGSFSHSPYVWSAPSDPVDIIISGVFPKPSISAHPGPLVRAGENVTLRCHSSMLLDKFILHKTSSTGHFQRHGETLTGGDGPADFIIGPMTLASAGTYRCYGSLSRSPSEWSAPSDPVDIIITGSTTSTCPSTTDPHTTEDAAIMEGEPMEDRTVNGESGHPLSDPLDMVMTGENVKSWHTDWMYQDVEAPGGGVGDERKVLFMERNQLGSTTSTCPSTMDPHTTEEARLPQGHSSQLHLLLRFSIAFVYTSIFFVFLSITSNPKSEYEKPSLSARPSTVVPLGQTVTLQCHSGPPFAIFRLFKRVGTSLHKIQEQHFNTFTLGPVTTEHAGSYTCSGADWSRFVWSDVSDPLPIMVTDVSTKPSISAHPGPLVHAGENVTLRCHSSVLFETFILHKKSSTGHFQRRGETFTGGHARADFFIGPMTAGSAGTYRCYGSVRHSPYEWSAPSDPVDIIITGFELLCALRSRSLPYRIHYKYLPINHGSTHHRRAVVADAEDNVGLGSDPSMLLDKFILHKTSSTGQFQRCGETLTGGHGPTDFSIGPKTLASVGIYRCYGSLRHSPYVWSAPSDPVDIIITGLSRKHSLSAHGGPVVRAGEKVTLVCSSESTFDQFHLLRIHYKYLPINHGSTHHRRCCQHGRRAHGRENSEWRGFFLTQSIWAQEGESFPQTVVAIHLKREYQELAYDWMYWDVEAPGGGVGDEKKVFFMEGNRLDVAITEGEPKEERTVNGFCVSLRIWAAMGEYDKPSLSAWPSPMVPLGQTVTLQCHLRSPLKRFRLFKIVGTSLPEFHGKHFNNFTLGPVTREHAGSYTCSGFSWSLTVLPRQSDPLQIVVTGVFTKPSISAHPCPLMRVGENVTLRCHSLLWFDKFILHQENSTGLFQRCGQMLTGGHAPADFSIGPMTLASAGTYRCYGSFSHSPYVWSAPSDPVDIIISGVFPKPSISAHPGPLVREGENVTLRCHSSMLLDKFILHKTSSTGQFQRCGEMLTGGDAPADFVIGPMTLASSGTYRCYGSLSHSPSEWSTPSDPVDIIITGRSRKPSLSAQGGPVVRIHYKYLPINYGSRHHRRIHYKYLPINNGSTHHRRYGGLEESPPPQVPYSLPFADVAITEGEPKEDRTVNGECYATQSESMMPKSHHVHEKSKWKTIPMLIEGGNIESHYVTGVFPKPSISAHPGPLVHEGENVTFRCNSSMLLDKFILHKKSSTGHFQRCGETLTGGHAPADFVTGSMTLASVGSYRCYGSLSHSPYEWSAPSDPVDIIITGRSRKPSLSAQGGPVVTSGENMTLVCSSESAFDQFHLLKEGENLGRPLAEVRGPRGALQAEFPLGPGTPAHSGVYRCYGSFTHSPYSWSDSSDPLFLSVTGSTTSTCPSTMDPHTTEEARLPQGHSSQLHLLLRLSIAFIYTSIFLAVLVYHWLPIKILCESEDLGGCEWSSLSLISLLSRAFKAYSEDKWGLGCYGSLRHTPYEWSSPSNPVDIIITGLSKKPSLSAQGGPVVRSGENVTLVCSSESAFDQLHLLREEEDLGPLLAGGRGPRGALQAEFPLGPGTPAHSRVYRCYGSFTRSPYSWSDSSDPLFLSVTGSTTSTCPSTMGPHTTEDVAIMEGEPMEDRTVNGEKQSHVPHTPQPPESRILCESEDLGSCGSITALLRRSDPLQIVVTGVFPKPSTSAHPSPLVRVGENVTFCCQSLLWFDKFILHQENSTGNFQRRGQMLTGGHVSADFSIGPMTLASAGTYRCYGSLSHSPYVWSAPSDPVDIIITGSTTSTCPSTTDPHTTEDFAITEGEPKEERVVNSEVHPPSPNPCHSPSPSSVPNAPAFEDRISLCHSHLLPLRTHQQRM</sequence>
<feature type="DNA-binding region" description="Homeobox" evidence="11">
    <location>
        <begin position="721"/>
        <end position="767"/>
    </location>
</feature>
<dbReference type="InterPro" id="IPR003599">
    <property type="entry name" value="Ig_sub"/>
</dbReference>
<feature type="domain" description="Ig-like" evidence="16">
    <location>
        <begin position="325"/>
        <end position="396"/>
    </location>
</feature>
<dbReference type="GO" id="GO:0007166">
    <property type="term" value="P:cell surface receptor signaling pathway"/>
    <property type="evidence" value="ECO:0007669"/>
    <property type="project" value="UniProtKB-ARBA"/>
</dbReference>
<evidence type="ECO:0000256" key="3">
    <source>
        <dbReference type="ARBA" id="ARBA00022692"/>
    </source>
</evidence>